<protein>
    <submittedName>
        <fullName evidence="2">Uncharacterized protein</fullName>
    </submittedName>
</protein>
<organism evidence="2 3">
    <name type="scientific">Lactococcus lactis</name>
    <dbReference type="NCBI Taxonomy" id="1358"/>
    <lineage>
        <taxon>Bacteria</taxon>
        <taxon>Bacillati</taxon>
        <taxon>Bacillota</taxon>
        <taxon>Bacilli</taxon>
        <taxon>Lactobacillales</taxon>
        <taxon>Streptococcaceae</taxon>
        <taxon>Lactococcus</taxon>
    </lineage>
</organism>
<dbReference type="RefSeq" id="WP_278228515.1">
    <property type="nucleotide sequence ID" value="NZ_JAOWLV010000010.1"/>
</dbReference>
<dbReference type="AlphaFoldDB" id="A0AAP3Z330"/>
<proteinExistence type="predicted"/>
<feature type="coiled-coil region" evidence="1">
    <location>
        <begin position="26"/>
        <end position="60"/>
    </location>
</feature>
<name>A0AAP3Z330_9LACT</name>
<gene>
    <name evidence="2" type="ORF">OGZ50_11940</name>
</gene>
<reference evidence="2" key="2">
    <citation type="journal article" date="2023" name="Food Microbiol.">
        <title>Evaluation of the fermentation potential of lactic acid bacteria isolated from herbs, fruits and vegetables as starter cultures in nut-based milk alternatives.</title>
        <authorList>
            <person name="Huang W."/>
            <person name="Dong A."/>
            <person name="Pham H.T."/>
            <person name="Zhou C."/>
            <person name="Huo Z."/>
            <person name="Watjen A.P."/>
            <person name="Prakash S."/>
            <person name="Bang-Berthelsen C.H."/>
            <person name="Turner M.S."/>
        </authorList>
    </citation>
    <scope>NUCLEOTIDE SEQUENCE</scope>
    <source>
        <strain evidence="2">54</strain>
    </source>
</reference>
<keyword evidence="1" id="KW-0175">Coiled coil</keyword>
<evidence type="ECO:0000313" key="2">
    <source>
        <dbReference type="EMBL" id="MDG4977442.1"/>
    </source>
</evidence>
<sequence>MEEQAEFNRAVKEGKQDLIRGVSSALRFYHNKIQEKERRLEKAEQKAEREENKAFRENLRTPGEKDYEFMLDSGRDLSYHTLDPNTDLDKLKGYLNAERLQYCIRHSTLDDSQEIVFFTKDRSKIQRALEKSIEDTLNKEESPKNAKEIFEENWKREQRRNTSPENKIGWTPYDDVNHEEFYKDTSRVYQGYESQKRIGSDDYGLPTKPMSEPFIQALPLNSEVSIEKLKSFMSEYNLSVAFKTQADGSTKMYFLLDTSKLTEQKAALKAAFLDLEKHPEKIRKVRPTMKEAMKKAKQQEKALLLEANKKLALQGKDLGQDFGRGLSR</sequence>
<evidence type="ECO:0000313" key="3">
    <source>
        <dbReference type="Proteomes" id="UP001152598"/>
    </source>
</evidence>
<accession>A0AAP3Z330</accession>
<reference evidence="2" key="1">
    <citation type="submission" date="2022-10" db="EMBL/GenBank/DDBJ databases">
        <authorList>
            <person name="Turner M.S."/>
            <person name="Huang W."/>
        </authorList>
    </citation>
    <scope>NUCLEOTIDE SEQUENCE</scope>
    <source>
        <strain evidence="2">54</strain>
    </source>
</reference>
<comment type="caution">
    <text evidence="2">The sequence shown here is derived from an EMBL/GenBank/DDBJ whole genome shotgun (WGS) entry which is preliminary data.</text>
</comment>
<evidence type="ECO:0000256" key="1">
    <source>
        <dbReference type="SAM" id="Coils"/>
    </source>
</evidence>
<dbReference type="EMBL" id="JAOWLV010000010">
    <property type="protein sequence ID" value="MDG4977442.1"/>
    <property type="molecule type" value="Genomic_DNA"/>
</dbReference>
<dbReference type="Proteomes" id="UP001152598">
    <property type="component" value="Unassembled WGS sequence"/>
</dbReference>